<dbReference type="Proteomes" id="UP000029734">
    <property type="component" value="Unassembled WGS sequence"/>
</dbReference>
<accession>A0A098MF70</accession>
<keyword evidence="3" id="KW-1185">Reference proteome</keyword>
<proteinExistence type="predicted"/>
<gene>
    <name evidence="1" type="ORF">PWYN_00070</name>
    <name evidence="2" type="ORF">PWYN_00495</name>
</gene>
<dbReference type="Pfam" id="PF06763">
    <property type="entry name" value="Minor_tail_Z"/>
    <property type="match status" value="1"/>
</dbReference>
<dbReference type="InterPro" id="IPR010633">
    <property type="entry name" value="Phage_lambda_GpZ"/>
</dbReference>
<evidence type="ECO:0000313" key="1">
    <source>
        <dbReference type="EMBL" id="KGE20643.1"/>
    </source>
</evidence>
<dbReference type="OrthoDB" id="5518677at2"/>
<dbReference type="EMBL" id="JQCR01000001">
    <property type="protein sequence ID" value="KGE20701.1"/>
    <property type="molecule type" value="Genomic_DNA"/>
</dbReference>
<dbReference type="AlphaFoldDB" id="A0A098MF70"/>
<evidence type="ECO:0000313" key="2">
    <source>
        <dbReference type="EMBL" id="KGE20701.1"/>
    </source>
</evidence>
<dbReference type="EMBL" id="JQCR01000001">
    <property type="protein sequence ID" value="KGE20643.1"/>
    <property type="molecule type" value="Genomic_DNA"/>
</dbReference>
<organism evidence="2 3">
    <name type="scientific">Paenibacillus wynnii</name>
    <dbReference type="NCBI Taxonomy" id="268407"/>
    <lineage>
        <taxon>Bacteria</taxon>
        <taxon>Bacillati</taxon>
        <taxon>Bacillota</taxon>
        <taxon>Bacilli</taxon>
        <taxon>Bacillales</taxon>
        <taxon>Paenibacillaceae</taxon>
        <taxon>Paenibacillus</taxon>
    </lineage>
</organism>
<sequence>MRVDGLSQAIKGTKALKDRMQPAASMALNRVGKGVVTEAARKVKETYNVKAADVKGAMRLVLSSPDAGEVFINSKGRNLPVTSFKVTPKSPTKKRQKMVKVAIKRGDAKKVGNAFVALRRGKVGVMKRQKPTGQSGRPRVLNAKGFKPELPVEELHGPAIPRMLNEPQVLEHIQEEARDRMDKRLEHEIKRILK</sequence>
<dbReference type="RefSeq" id="WP_036647211.1">
    <property type="nucleotide sequence ID" value="NZ_JQCR01000001.1"/>
</dbReference>
<name>A0A098MF70_9BACL</name>
<reference evidence="2 3" key="2">
    <citation type="submission" date="2014-10" db="EMBL/GenBank/DDBJ databases">
        <title>Comparative genomics of the Paenibacillus odorifer group.</title>
        <authorList>
            <person name="Tsai Y.-C."/>
            <person name="Martin N."/>
            <person name="Korlach J."/>
            <person name="Wiedmann M."/>
        </authorList>
    </citation>
    <scope>NUCLEOTIDE SEQUENCE [LARGE SCALE GENOMIC DNA]</scope>
    <source>
        <strain evidence="2 3">DSM 18334</strain>
    </source>
</reference>
<comment type="caution">
    <text evidence="2">The sequence shown here is derived from an EMBL/GenBank/DDBJ whole genome shotgun (WGS) entry which is preliminary data.</text>
</comment>
<reference evidence="2 3" key="1">
    <citation type="submission" date="2014-08" db="EMBL/GenBank/DDBJ databases">
        <authorList>
            <person name="den Bakker H.C."/>
        </authorList>
    </citation>
    <scope>NUCLEOTIDE SEQUENCE [LARGE SCALE GENOMIC DNA]</scope>
    <source>
        <strain evidence="2 3">DSM 18334</strain>
    </source>
</reference>
<dbReference type="STRING" id="268407.PWYN_00070"/>
<dbReference type="eggNOG" id="ENOG5032SY7">
    <property type="taxonomic scope" value="Bacteria"/>
</dbReference>
<evidence type="ECO:0000313" key="3">
    <source>
        <dbReference type="Proteomes" id="UP000029734"/>
    </source>
</evidence>
<protein>
    <submittedName>
        <fullName evidence="2">Uncharacterized protein</fullName>
    </submittedName>
</protein>